<evidence type="ECO:0000256" key="1">
    <source>
        <dbReference type="SAM" id="Phobius"/>
    </source>
</evidence>
<keyword evidence="1" id="KW-1133">Transmembrane helix</keyword>
<protein>
    <submittedName>
        <fullName evidence="3">CLUMA_CG020623, isoform A</fullName>
    </submittedName>
</protein>
<evidence type="ECO:0000313" key="4">
    <source>
        <dbReference type="Proteomes" id="UP000183832"/>
    </source>
</evidence>
<feature type="transmembrane region" description="Helical" evidence="1">
    <location>
        <begin position="53"/>
        <end position="74"/>
    </location>
</feature>
<keyword evidence="1" id="KW-0472">Membrane</keyword>
<dbReference type="EMBL" id="CVRI01000073">
    <property type="protein sequence ID" value="CRL07664.1"/>
    <property type="molecule type" value="Genomic_DNA"/>
</dbReference>
<proteinExistence type="predicted"/>
<evidence type="ECO:0000256" key="2">
    <source>
        <dbReference type="SAM" id="SignalP"/>
    </source>
</evidence>
<feature type="signal peptide" evidence="2">
    <location>
        <begin position="1"/>
        <end position="22"/>
    </location>
</feature>
<feature type="chain" id="PRO_5012000804" evidence="2">
    <location>
        <begin position="23"/>
        <end position="88"/>
    </location>
</feature>
<keyword evidence="2" id="KW-0732">Signal</keyword>
<gene>
    <name evidence="3" type="ORF">CLUMA_CG020623</name>
</gene>
<reference evidence="3 4" key="1">
    <citation type="submission" date="2015-04" db="EMBL/GenBank/DDBJ databases">
        <authorList>
            <person name="Syromyatnikov M.Y."/>
            <person name="Popov V.N."/>
        </authorList>
    </citation>
    <scope>NUCLEOTIDE SEQUENCE [LARGE SCALE GENOMIC DNA]</scope>
</reference>
<organism evidence="3 4">
    <name type="scientific">Clunio marinus</name>
    <dbReference type="NCBI Taxonomy" id="568069"/>
    <lineage>
        <taxon>Eukaryota</taxon>
        <taxon>Metazoa</taxon>
        <taxon>Ecdysozoa</taxon>
        <taxon>Arthropoda</taxon>
        <taxon>Hexapoda</taxon>
        <taxon>Insecta</taxon>
        <taxon>Pterygota</taxon>
        <taxon>Neoptera</taxon>
        <taxon>Endopterygota</taxon>
        <taxon>Diptera</taxon>
        <taxon>Nematocera</taxon>
        <taxon>Chironomoidea</taxon>
        <taxon>Chironomidae</taxon>
        <taxon>Clunio</taxon>
    </lineage>
</organism>
<accession>A0A1J1J5I4</accession>
<dbReference type="AlphaFoldDB" id="A0A1J1J5I4"/>
<keyword evidence="4" id="KW-1185">Reference proteome</keyword>
<sequence>MSRLKFYLNVRMLLLKLPCCLLHIELLKTHSTLDSLLGCKINNGVAKCFSQRLKIFGFKVLLNSFSGILIALAARSFNSNLMSTEIKE</sequence>
<evidence type="ECO:0000313" key="3">
    <source>
        <dbReference type="EMBL" id="CRL07664.1"/>
    </source>
</evidence>
<keyword evidence="1" id="KW-0812">Transmembrane</keyword>
<name>A0A1J1J5I4_9DIPT</name>
<dbReference type="Proteomes" id="UP000183832">
    <property type="component" value="Unassembled WGS sequence"/>
</dbReference>